<proteinExistence type="predicted"/>
<reference evidence="1 2" key="1">
    <citation type="submission" date="2023-12" db="EMBL/GenBank/DDBJ databases">
        <title>A high-quality genome assembly for Dillenia turbinata (Dilleniales).</title>
        <authorList>
            <person name="Chanderbali A."/>
        </authorList>
    </citation>
    <scope>NUCLEOTIDE SEQUENCE [LARGE SCALE GENOMIC DNA]</scope>
    <source>
        <strain evidence="1">LSX21</strain>
        <tissue evidence="1">Leaf</tissue>
    </source>
</reference>
<sequence>MGACEMHGDEMGEWVAKQLQELEPWNDEAYVVYQTYMLIRGCGMRSLADAGLKCPHSHPRGGDEVKRVWETMKQKKLAKIPGFSLRIRRED</sequence>
<evidence type="ECO:0000313" key="1">
    <source>
        <dbReference type="EMBL" id="KAK6944929.1"/>
    </source>
</evidence>
<organism evidence="1 2">
    <name type="scientific">Dillenia turbinata</name>
    <dbReference type="NCBI Taxonomy" id="194707"/>
    <lineage>
        <taxon>Eukaryota</taxon>
        <taxon>Viridiplantae</taxon>
        <taxon>Streptophyta</taxon>
        <taxon>Embryophyta</taxon>
        <taxon>Tracheophyta</taxon>
        <taxon>Spermatophyta</taxon>
        <taxon>Magnoliopsida</taxon>
        <taxon>eudicotyledons</taxon>
        <taxon>Gunneridae</taxon>
        <taxon>Pentapetalae</taxon>
        <taxon>Dilleniales</taxon>
        <taxon>Dilleniaceae</taxon>
        <taxon>Dillenia</taxon>
    </lineage>
</organism>
<comment type="caution">
    <text evidence="1">The sequence shown here is derived from an EMBL/GenBank/DDBJ whole genome shotgun (WGS) entry which is preliminary data.</text>
</comment>
<protein>
    <submittedName>
        <fullName evidence="1">Uncharacterized protein</fullName>
    </submittedName>
</protein>
<dbReference type="AlphaFoldDB" id="A0AAN8W853"/>
<evidence type="ECO:0000313" key="2">
    <source>
        <dbReference type="Proteomes" id="UP001370490"/>
    </source>
</evidence>
<accession>A0AAN8W853</accession>
<dbReference type="EMBL" id="JBAMMX010000003">
    <property type="protein sequence ID" value="KAK6944929.1"/>
    <property type="molecule type" value="Genomic_DNA"/>
</dbReference>
<keyword evidence="2" id="KW-1185">Reference proteome</keyword>
<dbReference type="Proteomes" id="UP001370490">
    <property type="component" value="Unassembled WGS sequence"/>
</dbReference>
<gene>
    <name evidence="1" type="ORF">RJ641_026031</name>
</gene>
<name>A0AAN8W853_9MAGN</name>